<organism evidence="2 3">
    <name type="scientific">Candidatus Bilophila faecipullorum</name>
    <dbReference type="NCBI Taxonomy" id="2838482"/>
    <lineage>
        <taxon>Bacteria</taxon>
        <taxon>Pseudomonadati</taxon>
        <taxon>Thermodesulfobacteriota</taxon>
        <taxon>Desulfovibrionia</taxon>
        <taxon>Desulfovibrionales</taxon>
        <taxon>Desulfovibrionaceae</taxon>
        <taxon>Bilophila</taxon>
    </lineage>
</organism>
<feature type="domain" description="Carboxymuconolactone decarboxylase-like" evidence="1">
    <location>
        <begin position="164"/>
        <end position="246"/>
    </location>
</feature>
<reference evidence="2" key="2">
    <citation type="submission" date="2021-04" db="EMBL/GenBank/DDBJ databases">
        <authorList>
            <person name="Gilroy R."/>
        </authorList>
    </citation>
    <scope>NUCLEOTIDE SEQUENCE</scope>
    <source>
        <strain evidence="2">ChiSxjej5B17-1746</strain>
    </source>
</reference>
<dbReference type="InterPro" id="IPR052512">
    <property type="entry name" value="4CMD/NDH-1_regulator"/>
</dbReference>
<dbReference type="EMBL" id="DXGI01000312">
    <property type="protein sequence ID" value="HIW79094.1"/>
    <property type="molecule type" value="Genomic_DNA"/>
</dbReference>
<dbReference type="PANTHER" id="PTHR33570">
    <property type="entry name" value="4-CARBOXYMUCONOLACTONE DECARBOXYLASE FAMILY PROTEIN"/>
    <property type="match status" value="1"/>
</dbReference>
<dbReference type="InterPro" id="IPR003779">
    <property type="entry name" value="CMD-like"/>
</dbReference>
<protein>
    <submittedName>
        <fullName evidence="2">Carboxymuconolactone decarboxylase family protein</fullName>
    </submittedName>
</protein>
<dbReference type="Pfam" id="PF02627">
    <property type="entry name" value="CMD"/>
    <property type="match status" value="2"/>
</dbReference>
<dbReference type="InterPro" id="IPR029032">
    <property type="entry name" value="AhpD-like"/>
</dbReference>
<dbReference type="Gene3D" id="1.20.1290.10">
    <property type="entry name" value="AhpD-like"/>
    <property type="match status" value="1"/>
</dbReference>
<sequence length="255" mass="27622">MDRPTLAEQNRRMLFGSVPSPMAESDPDLAAMRERLIYGEIAENGSLDGRRRALITLVVLAASQMLDEVKPQVGAALRAGATPTDIKEALYQCAPYIGFPKTEAALRRVNEGLAEQGVQLPAESRSTVSEGTRYAEGLKVQKVIFGEAIDRMHESTPANQKAIVQNYLTAFCFGDVYTRKGLDLPTRELLTFSILSALGGCESQVKAHVQGNANVGNSKENLIDALAQSLPYIGFPRTLNALACVNAVLPEQKTD</sequence>
<name>A0A9D1U8X5_9BACT</name>
<comment type="caution">
    <text evidence="2">The sequence shown here is derived from an EMBL/GenBank/DDBJ whole genome shotgun (WGS) entry which is preliminary data.</text>
</comment>
<dbReference type="Proteomes" id="UP000824264">
    <property type="component" value="Unassembled WGS sequence"/>
</dbReference>
<evidence type="ECO:0000313" key="2">
    <source>
        <dbReference type="EMBL" id="HIW79094.1"/>
    </source>
</evidence>
<dbReference type="PANTHER" id="PTHR33570:SF2">
    <property type="entry name" value="CARBOXYMUCONOLACTONE DECARBOXYLASE-LIKE DOMAIN-CONTAINING PROTEIN"/>
    <property type="match status" value="1"/>
</dbReference>
<feature type="domain" description="Carboxymuconolactone decarboxylase-like" evidence="1">
    <location>
        <begin position="27"/>
        <end position="109"/>
    </location>
</feature>
<reference evidence="2" key="1">
    <citation type="journal article" date="2021" name="PeerJ">
        <title>Extensive microbial diversity within the chicken gut microbiome revealed by metagenomics and culture.</title>
        <authorList>
            <person name="Gilroy R."/>
            <person name="Ravi A."/>
            <person name="Getino M."/>
            <person name="Pursley I."/>
            <person name="Horton D.L."/>
            <person name="Alikhan N.F."/>
            <person name="Baker D."/>
            <person name="Gharbi K."/>
            <person name="Hall N."/>
            <person name="Watson M."/>
            <person name="Adriaenssens E.M."/>
            <person name="Foster-Nyarko E."/>
            <person name="Jarju S."/>
            <person name="Secka A."/>
            <person name="Antonio M."/>
            <person name="Oren A."/>
            <person name="Chaudhuri R.R."/>
            <person name="La Ragione R."/>
            <person name="Hildebrand F."/>
            <person name="Pallen M.J."/>
        </authorList>
    </citation>
    <scope>NUCLEOTIDE SEQUENCE</scope>
    <source>
        <strain evidence="2">ChiSxjej5B17-1746</strain>
    </source>
</reference>
<gene>
    <name evidence="2" type="ORF">H9874_08125</name>
</gene>
<dbReference type="AlphaFoldDB" id="A0A9D1U8X5"/>
<accession>A0A9D1U8X5</accession>
<evidence type="ECO:0000259" key="1">
    <source>
        <dbReference type="Pfam" id="PF02627"/>
    </source>
</evidence>
<proteinExistence type="predicted"/>
<dbReference type="GO" id="GO:0051920">
    <property type="term" value="F:peroxiredoxin activity"/>
    <property type="evidence" value="ECO:0007669"/>
    <property type="project" value="InterPro"/>
</dbReference>
<dbReference type="SUPFAM" id="SSF69118">
    <property type="entry name" value="AhpD-like"/>
    <property type="match status" value="1"/>
</dbReference>
<evidence type="ECO:0000313" key="3">
    <source>
        <dbReference type="Proteomes" id="UP000824264"/>
    </source>
</evidence>